<dbReference type="GO" id="GO:0005886">
    <property type="term" value="C:plasma membrane"/>
    <property type="evidence" value="ECO:0007669"/>
    <property type="project" value="UniProtKB-SubCell"/>
</dbReference>
<reference evidence="10" key="1">
    <citation type="submission" date="2021-01" db="EMBL/GenBank/DDBJ databases">
        <title>Chromosome-level genome assembly of a human fungal pathogen reveals clustering of transcriptionally co-regulated genes.</title>
        <authorList>
            <person name="Voorhies M."/>
            <person name="Cohen S."/>
            <person name="Shea T.P."/>
            <person name="Petrus S."/>
            <person name="Munoz J.F."/>
            <person name="Poplawski S."/>
            <person name="Goldman W.E."/>
            <person name="Michael T."/>
            <person name="Cuomo C.A."/>
            <person name="Sil A."/>
            <person name="Beyhan S."/>
        </authorList>
    </citation>
    <scope>NUCLEOTIDE SEQUENCE</scope>
    <source>
        <strain evidence="10">WU24</strain>
    </source>
</reference>
<evidence type="ECO:0000313" key="11">
    <source>
        <dbReference type="Proteomes" id="UP000663671"/>
    </source>
</evidence>
<keyword evidence="3" id="KW-0336">GPI-anchor</keyword>
<dbReference type="CDD" id="cd21176">
    <property type="entry name" value="LPMO_auxiliary-like"/>
    <property type="match status" value="1"/>
</dbReference>
<evidence type="ECO:0000259" key="9">
    <source>
        <dbReference type="Pfam" id="PF20238"/>
    </source>
</evidence>
<keyword evidence="5" id="KW-0472">Membrane</keyword>
<keyword evidence="6" id="KW-0325">Glycoprotein</keyword>
<dbReference type="Pfam" id="PF20238">
    <property type="entry name" value="BIM1-like_dom"/>
    <property type="match status" value="1"/>
</dbReference>
<keyword evidence="4 8" id="KW-0732">Signal</keyword>
<dbReference type="EMBL" id="CP069111">
    <property type="protein sequence ID" value="QSS62004.1"/>
    <property type="molecule type" value="Genomic_DNA"/>
</dbReference>
<dbReference type="InterPro" id="IPR046530">
    <property type="entry name" value="BIM1-like_dom"/>
</dbReference>
<evidence type="ECO:0000313" key="10">
    <source>
        <dbReference type="EMBL" id="QSS62004.1"/>
    </source>
</evidence>
<comment type="subcellular location">
    <subcellularLocation>
        <location evidence="1">Cell membrane</location>
        <topology evidence="1">Lipid-anchor</topology>
        <topology evidence="1">GPI-anchor</topology>
    </subcellularLocation>
</comment>
<protein>
    <recommendedName>
        <fullName evidence="9">Copper acquisition factor BIM1-like domain-containing protein</fullName>
    </recommendedName>
</protein>
<evidence type="ECO:0000256" key="5">
    <source>
        <dbReference type="ARBA" id="ARBA00023136"/>
    </source>
</evidence>
<dbReference type="VEuPathDB" id="FungiDB:I7I51_04181"/>
<evidence type="ECO:0000256" key="2">
    <source>
        <dbReference type="ARBA" id="ARBA00022475"/>
    </source>
</evidence>
<dbReference type="OrthoDB" id="5333578at2759"/>
<keyword evidence="2" id="KW-1003">Cell membrane</keyword>
<gene>
    <name evidence="10" type="ORF">I7I51_04181</name>
</gene>
<evidence type="ECO:0000256" key="1">
    <source>
        <dbReference type="ARBA" id="ARBA00004609"/>
    </source>
</evidence>
<organism evidence="10 11">
    <name type="scientific">Ajellomyces capsulatus</name>
    <name type="common">Darling's disease fungus</name>
    <name type="synonym">Histoplasma capsulatum</name>
    <dbReference type="NCBI Taxonomy" id="5037"/>
    <lineage>
        <taxon>Eukaryota</taxon>
        <taxon>Fungi</taxon>
        <taxon>Dikarya</taxon>
        <taxon>Ascomycota</taxon>
        <taxon>Pezizomycotina</taxon>
        <taxon>Eurotiomycetes</taxon>
        <taxon>Eurotiomycetidae</taxon>
        <taxon>Onygenales</taxon>
        <taxon>Ajellomycetaceae</taxon>
        <taxon>Histoplasma</taxon>
    </lineage>
</organism>
<dbReference type="Proteomes" id="UP000663671">
    <property type="component" value="Chromosome 5"/>
</dbReference>
<feature type="domain" description="Copper acquisition factor BIM1-like" evidence="9">
    <location>
        <begin position="16"/>
        <end position="179"/>
    </location>
</feature>
<dbReference type="InterPro" id="IPR046936">
    <property type="entry name" value="BIM1-like"/>
</dbReference>
<evidence type="ECO:0000256" key="4">
    <source>
        <dbReference type="ARBA" id="ARBA00022729"/>
    </source>
</evidence>
<proteinExistence type="predicted"/>
<dbReference type="PANTHER" id="PTHR34992:SF2">
    <property type="entry name" value="COPPER ACQUISITION FACTOR BIM1-LIKE DOMAIN-CONTAINING PROTEIN"/>
    <property type="match status" value="1"/>
</dbReference>
<evidence type="ECO:0000256" key="8">
    <source>
        <dbReference type="SAM" id="SignalP"/>
    </source>
</evidence>
<accession>A0A8A1MBM0</accession>
<name>A0A8A1MBM0_AJECA</name>
<keyword evidence="7" id="KW-0449">Lipoprotein</keyword>
<feature type="chain" id="PRO_5034537429" description="Copper acquisition factor BIM1-like domain-containing protein" evidence="8">
    <location>
        <begin position="18"/>
        <end position="228"/>
    </location>
</feature>
<evidence type="ECO:0000256" key="6">
    <source>
        <dbReference type="ARBA" id="ARBA00023180"/>
    </source>
</evidence>
<evidence type="ECO:0000256" key="3">
    <source>
        <dbReference type="ARBA" id="ARBA00022622"/>
    </source>
</evidence>
<dbReference type="PANTHER" id="PTHR34992">
    <property type="entry name" value="HYPHAL ANASTAMOSIS-7 PROTEIN"/>
    <property type="match status" value="1"/>
</dbReference>
<feature type="signal peptide" evidence="8">
    <location>
        <begin position="1"/>
        <end position="17"/>
    </location>
</feature>
<dbReference type="AlphaFoldDB" id="A0A8A1MBM0"/>
<dbReference type="GO" id="GO:0098552">
    <property type="term" value="C:side of membrane"/>
    <property type="evidence" value="ECO:0007669"/>
    <property type="project" value="UniProtKB-KW"/>
</dbReference>
<sequence length="228" mass="24270">MTRFIVSLALLLQLVSAHFSIKYPFWRGNSLHLSGLNHECHTILLPSDLHFIAHISNIMLGGGVNVTTNRTEWPLGGGSLLITPSHSWSITFVNLGIGSDDTVIFNISMIEGFNQTGNGTFCFPKIPIPQGLGLTSGSNASIQVVQVNEHGSALYNCADITFSANATLLSTDLCTNSSGIGWKPLGAETALNNTSPKPGAGSMLAIDKSIQSLGLSAIIAILFWNLYV</sequence>
<evidence type="ECO:0000256" key="7">
    <source>
        <dbReference type="ARBA" id="ARBA00023288"/>
    </source>
</evidence>